<evidence type="ECO:0000313" key="3">
    <source>
        <dbReference type="Proteomes" id="UP000037939"/>
    </source>
</evidence>
<organism evidence="2 3">
    <name type="scientific">Amantichitinum ursilacus</name>
    <dbReference type="NCBI Taxonomy" id="857265"/>
    <lineage>
        <taxon>Bacteria</taxon>
        <taxon>Pseudomonadati</taxon>
        <taxon>Pseudomonadota</taxon>
        <taxon>Betaproteobacteria</taxon>
        <taxon>Neisseriales</taxon>
        <taxon>Chitinibacteraceae</taxon>
        <taxon>Amantichitinum</taxon>
    </lineage>
</organism>
<name>A0A0N0XKM8_9NEIS</name>
<feature type="domain" description="CdiI immunity protein" evidence="1">
    <location>
        <begin position="5"/>
        <end position="95"/>
    </location>
</feature>
<comment type="caution">
    <text evidence="2">The sequence shown here is derived from an EMBL/GenBank/DDBJ whole genome shotgun (WGS) entry which is preliminary data.</text>
</comment>
<gene>
    <name evidence="2" type="ORF">WG78_11805</name>
</gene>
<dbReference type="Pfam" id="PF18593">
    <property type="entry name" value="CdiI_2"/>
    <property type="match status" value="1"/>
</dbReference>
<evidence type="ECO:0000313" key="2">
    <source>
        <dbReference type="EMBL" id="KPC52528.1"/>
    </source>
</evidence>
<protein>
    <recommendedName>
        <fullName evidence="1">CdiI immunity protein domain-containing protein</fullName>
    </recommendedName>
</protein>
<dbReference type="RefSeq" id="WP_053938020.1">
    <property type="nucleotide sequence ID" value="NZ_LAQT01000009.1"/>
</dbReference>
<dbReference type="Proteomes" id="UP000037939">
    <property type="component" value="Unassembled WGS sequence"/>
</dbReference>
<keyword evidence="3" id="KW-1185">Reference proteome</keyword>
<dbReference type="EMBL" id="LAQT01000009">
    <property type="protein sequence ID" value="KPC52528.1"/>
    <property type="molecule type" value="Genomic_DNA"/>
</dbReference>
<dbReference type="AlphaFoldDB" id="A0A0N0XKM8"/>
<proteinExistence type="predicted"/>
<dbReference type="OrthoDB" id="3786912at2"/>
<dbReference type="PATRIC" id="fig|857265.3.peg.2427"/>
<accession>A0A0N0XKM8</accession>
<evidence type="ECO:0000259" key="1">
    <source>
        <dbReference type="Pfam" id="PF18593"/>
    </source>
</evidence>
<sequence>MTYQNIEALGQLLGCYFHQDWTDEFDSDEAAFQVIVDSEPKERLLAGVKEIDALLAASLPEDELRSLMAESAGCYFDPGSEGLTYEQWLKRARQKFAQA</sequence>
<dbReference type="CDD" id="cd20687">
    <property type="entry name" value="CdiI_Ykris-like"/>
    <property type="match status" value="1"/>
</dbReference>
<reference evidence="2 3" key="1">
    <citation type="submission" date="2015-07" db="EMBL/GenBank/DDBJ databases">
        <title>Draft genome sequence of the Amantichitinum ursilacus IGB-41, a new chitin-degrading bacterium.</title>
        <authorList>
            <person name="Kirstahler P."/>
            <person name="Guenther M."/>
            <person name="Grumaz C."/>
            <person name="Rupp S."/>
            <person name="Zibek S."/>
            <person name="Sohn K."/>
        </authorList>
    </citation>
    <scope>NUCLEOTIDE SEQUENCE [LARGE SCALE GENOMIC DNA]</scope>
    <source>
        <strain evidence="2 3">IGB-41</strain>
    </source>
</reference>
<dbReference type="InterPro" id="IPR041129">
    <property type="entry name" value="CdiI_2"/>
</dbReference>